<dbReference type="Pfam" id="PF05729">
    <property type="entry name" value="NACHT"/>
    <property type="match status" value="1"/>
</dbReference>
<dbReference type="SUPFAM" id="SSF52540">
    <property type="entry name" value="P-loop containing nucleoside triphosphate hydrolases"/>
    <property type="match status" value="1"/>
</dbReference>
<dbReference type="Gene3D" id="3.40.50.300">
    <property type="entry name" value="P-loop containing nucleotide triphosphate hydrolases"/>
    <property type="match status" value="1"/>
</dbReference>
<gene>
    <name evidence="2" type="ORF">EAUS1353_LOCUS3289</name>
</gene>
<organism evidence="2">
    <name type="scientific">Erythrolobus australicus</name>
    <dbReference type="NCBI Taxonomy" id="1077150"/>
    <lineage>
        <taxon>Eukaryota</taxon>
        <taxon>Rhodophyta</taxon>
        <taxon>Bangiophyceae</taxon>
        <taxon>Porphyridiales</taxon>
        <taxon>Porphyridiaceae</taxon>
        <taxon>Erythrolobus</taxon>
    </lineage>
</organism>
<protein>
    <recommendedName>
        <fullName evidence="1">NACHT domain-containing protein</fullName>
    </recommendedName>
</protein>
<proteinExistence type="predicted"/>
<dbReference type="Gene3D" id="1.10.8.60">
    <property type="match status" value="1"/>
</dbReference>
<accession>A0A7S1XHY1</accession>
<evidence type="ECO:0000259" key="1">
    <source>
        <dbReference type="Pfam" id="PF05729"/>
    </source>
</evidence>
<evidence type="ECO:0000313" key="2">
    <source>
        <dbReference type="EMBL" id="CAD9241549.1"/>
    </source>
</evidence>
<name>A0A7S1XHY1_9RHOD</name>
<dbReference type="InterPro" id="IPR007111">
    <property type="entry name" value="NACHT_NTPase"/>
</dbReference>
<dbReference type="EMBL" id="HBGI01005067">
    <property type="protein sequence ID" value="CAD9241549.1"/>
    <property type="molecule type" value="Transcribed_RNA"/>
</dbReference>
<feature type="domain" description="NACHT" evidence="1">
    <location>
        <begin position="6"/>
        <end position="170"/>
    </location>
</feature>
<dbReference type="InterPro" id="IPR027417">
    <property type="entry name" value="P-loop_NTPase"/>
</dbReference>
<sequence length="315" mass="34525">MSGRGCVLLGAAGVGKSHFVVGLAQRIAALGARDARVARVVLGMDVMCDATALACSSTLLAHVRRALREAFSAALSADVVLVLDNFDVLFAVTRGYCVACGRCCVSEQAARSTMQHFDAAVNSPRLVLVATSTPAAFERHVHAYWRLPQFTRIIMLREMTAAETFNLMRHRKVFFEHNCRIKVQEVALRSACLLAAKLSHLHLPMSALELMRETCAHVERNSFGTFCSVTAVDVAEVLDVWTHMGVSNVLEDLQALVMQDRSFLSKRRTSTYTLNAPEPVIPSYSESEAHSSLPRAMRRSQTNANFLAAKVCAAR</sequence>
<dbReference type="AlphaFoldDB" id="A0A7S1XHY1"/>
<reference evidence="2" key="1">
    <citation type="submission" date="2021-01" db="EMBL/GenBank/DDBJ databases">
        <authorList>
            <person name="Corre E."/>
            <person name="Pelletier E."/>
            <person name="Niang G."/>
            <person name="Scheremetjew M."/>
            <person name="Finn R."/>
            <person name="Kale V."/>
            <person name="Holt S."/>
            <person name="Cochrane G."/>
            <person name="Meng A."/>
            <person name="Brown T."/>
            <person name="Cohen L."/>
        </authorList>
    </citation>
    <scope>NUCLEOTIDE SEQUENCE</scope>
    <source>
        <strain evidence="2">CCMP3124</strain>
    </source>
</reference>